<reference evidence="10 11" key="1">
    <citation type="submission" date="2021-02" db="EMBL/GenBank/DDBJ databases">
        <title>Actinophytocola xerophila sp. nov., isolated from soil of cotton cropping field.</title>
        <authorList>
            <person name="Huang R."/>
            <person name="Chen X."/>
            <person name="Ge X."/>
            <person name="Liu W."/>
        </authorList>
    </citation>
    <scope>NUCLEOTIDE SEQUENCE [LARGE SCALE GENOMIC DNA]</scope>
    <source>
        <strain evidence="10 11">S1-96</strain>
    </source>
</reference>
<evidence type="ECO:0000256" key="2">
    <source>
        <dbReference type="ARBA" id="ARBA00009881"/>
    </source>
</evidence>
<evidence type="ECO:0000256" key="6">
    <source>
        <dbReference type="ARBA" id="ARBA00023002"/>
    </source>
</evidence>
<dbReference type="Gene3D" id="3.20.20.70">
    <property type="entry name" value="Aldolase class I"/>
    <property type="match status" value="1"/>
</dbReference>
<keyword evidence="6" id="KW-0560">Oxidoreductase</keyword>
<evidence type="ECO:0000256" key="5">
    <source>
        <dbReference type="ARBA" id="ARBA00022643"/>
    </source>
</evidence>
<dbReference type="Proteomes" id="UP001156441">
    <property type="component" value="Unassembled WGS sequence"/>
</dbReference>
<evidence type="ECO:0000256" key="9">
    <source>
        <dbReference type="ARBA" id="ARBA00049401"/>
    </source>
</evidence>
<dbReference type="Pfam" id="PF03060">
    <property type="entry name" value="NMO"/>
    <property type="match status" value="1"/>
</dbReference>
<organism evidence="10 11">
    <name type="scientific">Actinophytocola gossypii</name>
    <dbReference type="NCBI Taxonomy" id="2812003"/>
    <lineage>
        <taxon>Bacteria</taxon>
        <taxon>Bacillati</taxon>
        <taxon>Actinomycetota</taxon>
        <taxon>Actinomycetes</taxon>
        <taxon>Pseudonocardiales</taxon>
        <taxon>Pseudonocardiaceae</taxon>
    </lineage>
</organism>
<dbReference type="EMBL" id="JAFFZE010000006">
    <property type="protein sequence ID" value="MCT2582992.1"/>
    <property type="molecule type" value="Genomic_DNA"/>
</dbReference>
<proteinExistence type="inferred from homology"/>
<keyword evidence="4" id="KW-0285">Flavoprotein</keyword>
<evidence type="ECO:0000256" key="8">
    <source>
        <dbReference type="ARBA" id="ARBA00031155"/>
    </source>
</evidence>
<dbReference type="PANTHER" id="PTHR42747:SF3">
    <property type="entry name" value="NITRONATE MONOOXYGENASE-RELATED"/>
    <property type="match status" value="1"/>
</dbReference>
<dbReference type="InterPro" id="IPR013785">
    <property type="entry name" value="Aldolase_TIM"/>
</dbReference>
<keyword evidence="5" id="KW-0288">FMN</keyword>
<keyword evidence="11" id="KW-1185">Reference proteome</keyword>
<keyword evidence="7 10" id="KW-0503">Monooxygenase</keyword>
<protein>
    <recommendedName>
        <fullName evidence="8">Propionate 3-nitronate monooxygenase</fullName>
    </recommendedName>
</protein>
<keyword evidence="3" id="KW-0216">Detoxification</keyword>
<evidence type="ECO:0000256" key="3">
    <source>
        <dbReference type="ARBA" id="ARBA00022575"/>
    </source>
</evidence>
<evidence type="ECO:0000313" key="11">
    <source>
        <dbReference type="Proteomes" id="UP001156441"/>
    </source>
</evidence>
<evidence type="ECO:0000313" key="10">
    <source>
        <dbReference type="EMBL" id="MCT2582992.1"/>
    </source>
</evidence>
<dbReference type="PANTHER" id="PTHR42747">
    <property type="entry name" value="NITRONATE MONOOXYGENASE-RELATED"/>
    <property type="match status" value="1"/>
</dbReference>
<evidence type="ECO:0000256" key="7">
    <source>
        <dbReference type="ARBA" id="ARBA00023033"/>
    </source>
</evidence>
<evidence type="ECO:0000256" key="1">
    <source>
        <dbReference type="ARBA" id="ARBA00001917"/>
    </source>
</evidence>
<name>A0ABT2J565_9PSEU</name>
<dbReference type="SUPFAM" id="SSF51412">
    <property type="entry name" value="Inosine monophosphate dehydrogenase (IMPDH)"/>
    <property type="match status" value="1"/>
</dbReference>
<comment type="similarity">
    <text evidence="2">Belongs to the nitronate monooxygenase family. NMO class I subfamily.</text>
</comment>
<comment type="catalytic activity">
    <reaction evidence="9">
        <text>3 propionate 3-nitronate + 3 O2 + H2O = 3 3-oxopropanoate + 2 nitrate + nitrite + H2O2 + 3 H(+)</text>
        <dbReference type="Rhea" id="RHEA:57332"/>
        <dbReference type="ChEBI" id="CHEBI:15377"/>
        <dbReference type="ChEBI" id="CHEBI:15378"/>
        <dbReference type="ChEBI" id="CHEBI:15379"/>
        <dbReference type="ChEBI" id="CHEBI:16240"/>
        <dbReference type="ChEBI" id="CHEBI:16301"/>
        <dbReference type="ChEBI" id="CHEBI:17632"/>
        <dbReference type="ChEBI" id="CHEBI:33190"/>
        <dbReference type="ChEBI" id="CHEBI:136067"/>
    </reaction>
</comment>
<dbReference type="CDD" id="cd04730">
    <property type="entry name" value="NPD_like"/>
    <property type="match status" value="1"/>
</dbReference>
<dbReference type="InterPro" id="IPR004136">
    <property type="entry name" value="NMO"/>
</dbReference>
<comment type="cofactor">
    <cofactor evidence="1">
        <name>FMN</name>
        <dbReference type="ChEBI" id="CHEBI:58210"/>
    </cofactor>
</comment>
<gene>
    <name evidence="10" type="ORF">JT362_07665</name>
</gene>
<dbReference type="GO" id="GO:0004497">
    <property type="term" value="F:monooxygenase activity"/>
    <property type="evidence" value="ECO:0007669"/>
    <property type="project" value="UniProtKB-KW"/>
</dbReference>
<sequence length="345" mass="35565">MILDDLTQPVVQAPMAGGPSTPELAAAVSDAGGLGFLAAGYLTADAVRAQVRATRELTAEPFGVNVFVPDTSQVDGDALATYRDRLTAEARRYGVQLGEPADDDDGWAGKLAVVREERVPVVSFTFGCPDPTVLAELREAGCATVVTVTSAGEARTAVAAGADALCVQGTEAGGHRATFTNTDPIDDTALLPLLRQVSAAVPVPLIAAGGLSSGRDVAAVLVAGARAAQLGTMFLPCPEAGTNPPHRAAIAGDCRTAVTRAFSGRPARGLVNRFLTDHSDAAPAAYPHVHHLTKALRRAGDPETMSLWAGQAHEFARAVPAADLVRELGDGARAALAETARRWPG</sequence>
<evidence type="ECO:0000256" key="4">
    <source>
        <dbReference type="ARBA" id="ARBA00022630"/>
    </source>
</evidence>
<accession>A0ABT2J565</accession>
<comment type="caution">
    <text evidence="10">The sequence shown here is derived from an EMBL/GenBank/DDBJ whole genome shotgun (WGS) entry which is preliminary data.</text>
</comment>